<name>A0A5B0PEQ5_PUCGR</name>
<comment type="caution">
    <text evidence="2">The sequence shown here is derived from an EMBL/GenBank/DDBJ whole genome shotgun (WGS) entry which is preliminary data.</text>
</comment>
<organism evidence="2 3">
    <name type="scientific">Puccinia graminis f. sp. tritici</name>
    <dbReference type="NCBI Taxonomy" id="56615"/>
    <lineage>
        <taxon>Eukaryota</taxon>
        <taxon>Fungi</taxon>
        <taxon>Dikarya</taxon>
        <taxon>Basidiomycota</taxon>
        <taxon>Pucciniomycotina</taxon>
        <taxon>Pucciniomycetes</taxon>
        <taxon>Pucciniales</taxon>
        <taxon>Pucciniaceae</taxon>
        <taxon>Puccinia</taxon>
    </lineage>
</organism>
<feature type="region of interest" description="Disordered" evidence="1">
    <location>
        <begin position="1"/>
        <end position="69"/>
    </location>
</feature>
<dbReference type="Proteomes" id="UP000325313">
    <property type="component" value="Unassembled WGS sequence"/>
</dbReference>
<feature type="compositionally biased region" description="Polar residues" evidence="1">
    <location>
        <begin position="26"/>
        <end position="35"/>
    </location>
</feature>
<dbReference type="AlphaFoldDB" id="A0A5B0PEQ5"/>
<feature type="compositionally biased region" description="Basic residues" evidence="1">
    <location>
        <begin position="1"/>
        <end position="10"/>
    </location>
</feature>
<protein>
    <submittedName>
        <fullName evidence="2">Uncharacterized protein</fullName>
    </submittedName>
</protein>
<feature type="compositionally biased region" description="Polar residues" evidence="1">
    <location>
        <begin position="44"/>
        <end position="66"/>
    </location>
</feature>
<reference evidence="2 3" key="1">
    <citation type="submission" date="2019-05" db="EMBL/GenBank/DDBJ databases">
        <title>Emergence of the Ug99 lineage of the wheat stem rust pathogen through somatic hybridization.</title>
        <authorList>
            <person name="Li F."/>
            <person name="Upadhyaya N.M."/>
            <person name="Sperschneider J."/>
            <person name="Matny O."/>
            <person name="Nguyen-Phuc H."/>
            <person name="Mago R."/>
            <person name="Raley C."/>
            <person name="Miller M.E."/>
            <person name="Silverstein K.A.T."/>
            <person name="Henningsen E."/>
            <person name="Hirsch C.D."/>
            <person name="Visser B."/>
            <person name="Pretorius Z.A."/>
            <person name="Steffenson B.J."/>
            <person name="Schwessinger B."/>
            <person name="Dodds P.N."/>
            <person name="Figueroa M."/>
        </authorList>
    </citation>
    <scope>NUCLEOTIDE SEQUENCE [LARGE SCALE GENOMIC DNA]</scope>
    <source>
        <strain evidence="2 3">Ug99</strain>
    </source>
</reference>
<proteinExistence type="predicted"/>
<evidence type="ECO:0000313" key="3">
    <source>
        <dbReference type="Proteomes" id="UP000325313"/>
    </source>
</evidence>
<gene>
    <name evidence="2" type="ORF">PGTUg99_021483</name>
</gene>
<evidence type="ECO:0000313" key="2">
    <source>
        <dbReference type="EMBL" id="KAA1099114.1"/>
    </source>
</evidence>
<accession>A0A5B0PEQ5</accession>
<sequence length="304" mass="33683">MKRTKKRPRQRSPSPSPTPSGRSDARPQSTQSNAADSDIVVNDGSDTTSGLQSRASQTRQANNSLDPTDHNELLRAQKTASNAVSAAYANYNTPELSTQLDKKGRRMIAYPCKICNTKINRPTYDSSCSNLLKHASGCLNKQRERNSNHSLVSLGVSGTGDIDPREVNQLCAIWCAEAARPFSALSDNSHKRILHPTVVKHLPSAKVVSRSIHMLYTAVQDGYRDILQKHVGAMYLGTDAWQSPNGHDILGIVIYRLVEKEGGKFELEAMPLDFVWLARSHTGEYLAETLRLVVEKFDVQDKVR</sequence>
<dbReference type="EMBL" id="VDEP01000343">
    <property type="protein sequence ID" value="KAA1099114.1"/>
    <property type="molecule type" value="Genomic_DNA"/>
</dbReference>
<evidence type="ECO:0000256" key="1">
    <source>
        <dbReference type="SAM" id="MobiDB-lite"/>
    </source>
</evidence>